<gene>
    <name evidence="2" type="ORF">Tci_488544</name>
</gene>
<comment type="caution">
    <text evidence="2">The sequence shown here is derived from an EMBL/GenBank/DDBJ whole genome shotgun (WGS) entry which is preliminary data.</text>
</comment>
<name>A0A699I5Q5_TANCI</name>
<evidence type="ECO:0000256" key="1">
    <source>
        <dbReference type="SAM" id="MobiDB-lite"/>
    </source>
</evidence>
<feature type="compositionally biased region" description="Acidic residues" evidence="1">
    <location>
        <begin position="70"/>
        <end position="83"/>
    </location>
</feature>
<dbReference type="AlphaFoldDB" id="A0A699I5Q5"/>
<organism evidence="2">
    <name type="scientific">Tanacetum cinerariifolium</name>
    <name type="common">Dalmatian daisy</name>
    <name type="synonym">Chrysanthemum cinerariifolium</name>
    <dbReference type="NCBI Taxonomy" id="118510"/>
    <lineage>
        <taxon>Eukaryota</taxon>
        <taxon>Viridiplantae</taxon>
        <taxon>Streptophyta</taxon>
        <taxon>Embryophyta</taxon>
        <taxon>Tracheophyta</taxon>
        <taxon>Spermatophyta</taxon>
        <taxon>Magnoliopsida</taxon>
        <taxon>eudicotyledons</taxon>
        <taxon>Gunneridae</taxon>
        <taxon>Pentapetalae</taxon>
        <taxon>asterids</taxon>
        <taxon>campanulids</taxon>
        <taxon>Asterales</taxon>
        <taxon>Asteraceae</taxon>
        <taxon>Asteroideae</taxon>
        <taxon>Anthemideae</taxon>
        <taxon>Anthemidinae</taxon>
        <taxon>Tanacetum</taxon>
    </lineage>
</organism>
<proteinExistence type="predicted"/>
<evidence type="ECO:0000313" key="2">
    <source>
        <dbReference type="EMBL" id="GEZ16571.1"/>
    </source>
</evidence>
<sequence length="268" mass="31052">MVEIKKGTTMDGLVTNDRADYYSGITRIMVNGKNADELKGKFLDDLLNNAFSGTNGEEASDDKKGVVDEGFSDTEEANNDDEQETAEIFRTETNLFDYKTPLCIEFKEFNFLLKVDPELFTHDIERTKTYEDYENELNDELEEPWSEDEVPYEICDHICEPFRFKNRKAKWPTCNPNEDGFCKGGELPGMDEERNEGCNLFNDTARNASVCKIRRFDMIKYSFGQDEEYVAIKECECDDLTKTNKDPCRAYKEIFHSMDEGWVVTRSE</sequence>
<dbReference type="EMBL" id="BKCJ010247795">
    <property type="protein sequence ID" value="GEZ16571.1"/>
    <property type="molecule type" value="Genomic_DNA"/>
</dbReference>
<reference evidence="2" key="1">
    <citation type="journal article" date="2019" name="Sci. Rep.">
        <title>Draft genome of Tanacetum cinerariifolium, the natural source of mosquito coil.</title>
        <authorList>
            <person name="Yamashiro T."/>
            <person name="Shiraishi A."/>
            <person name="Satake H."/>
            <person name="Nakayama K."/>
        </authorList>
    </citation>
    <scope>NUCLEOTIDE SEQUENCE</scope>
</reference>
<accession>A0A699I5Q5</accession>
<feature type="region of interest" description="Disordered" evidence="1">
    <location>
        <begin position="53"/>
        <end position="83"/>
    </location>
</feature>
<protein>
    <submittedName>
        <fullName evidence="2">Uncharacterized protein</fullName>
    </submittedName>
</protein>